<dbReference type="RefSeq" id="WP_227323922.1">
    <property type="nucleotide sequence ID" value="NZ_JAESVB010000028.1"/>
</dbReference>
<reference evidence="2" key="2">
    <citation type="submission" date="2021-01" db="EMBL/GenBank/DDBJ databases">
        <authorList>
            <person name="Mieszkin S."/>
            <person name="Pouder E."/>
            <person name="Alain K."/>
        </authorList>
    </citation>
    <scope>NUCLEOTIDE SEQUENCE</scope>
    <source>
        <strain evidence="2">HW T2.11</strain>
    </source>
</reference>
<name>A0A963YWR7_9PROT</name>
<reference evidence="2" key="1">
    <citation type="journal article" date="2021" name="Microorganisms">
        <title>Acidisoma silvae sp. nov. and Acidisomacellulosilytica sp. nov., Two Acidophilic Bacteria Isolated from Decaying Wood, Hydrolyzing Cellulose and Producing Poly-3-hydroxybutyrate.</title>
        <authorList>
            <person name="Mieszkin S."/>
            <person name="Pouder E."/>
            <person name="Uroz S."/>
            <person name="Simon-Colin C."/>
            <person name="Alain K."/>
        </authorList>
    </citation>
    <scope>NUCLEOTIDE SEQUENCE</scope>
    <source>
        <strain evidence="2">HW T2.11</strain>
    </source>
</reference>
<sequence>MTGETPPEQKLPQVTIVGLNHIRVQTLVAIASQLYDGARLWRYGKVTQAELLQFAEFFESELRRRDGAAADRLATDRSSRVSRSKRGARS</sequence>
<dbReference type="Proteomes" id="UP000708298">
    <property type="component" value="Unassembled WGS sequence"/>
</dbReference>
<keyword evidence="3" id="KW-1185">Reference proteome</keyword>
<feature type="compositionally biased region" description="Basic and acidic residues" evidence="1">
    <location>
        <begin position="68"/>
        <end position="79"/>
    </location>
</feature>
<evidence type="ECO:0000313" key="2">
    <source>
        <dbReference type="EMBL" id="MCB8878274.1"/>
    </source>
</evidence>
<protein>
    <submittedName>
        <fullName evidence="2">Uncharacterized protein</fullName>
    </submittedName>
</protein>
<dbReference type="EMBL" id="JAESVB010000028">
    <property type="protein sequence ID" value="MCB8878274.1"/>
    <property type="molecule type" value="Genomic_DNA"/>
</dbReference>
<evidence type="ECO:0000256" key="1">
    <source>
        <dbReference type="SAM" id="MobiDB-lite"/>
    </source>
</evidence>
<proteinExistence type="predicted"/>
<accession>A0A963YWR7</accession>
<dbReference type="AlphaFoldDB" id="A0A963YWR7"/>
<gene>
    <name evidence="2" type="ORF">ASILVAE211_24055</name>
</gene>
<feature type="region of interest" description="Disordered" evidence="1">
    <location>
        <begin position="68"/>
        <end position="90"/>
    </location>
</feature>
<evidence type="ECO:0000313" key="3">
    <source>
        <dbReference type="Proteomes" id="UP000708298"/>
    </source>
</evidence>
<organism evidence="2 3">
    <name type="scientific">Acidisoma silvae</name>
    <dbReference type="NCBI Taxonomy" id="2802396"/>
    <lineage>
        <taxon>Bacteria</taxon>
        <taxon>Pseudomonadati</taxon>
        <taxon>Pseudomonadota</taxon>
        <taxon>Alphaproteobacteria</taxon>
        <taxon>Acetobacterales</taxon>
        <taxon>Acidocellaceae</taxon>
        <taxon>Acidisoma</taxon>
    </lineage>
</organism>
<comment type="caution">
    <text evidence="2">The sequence shown here is derived from an EMBL/GenBank/DDBJ whole genome shotgun (WGS) entry which is preliminary data.</text>
</comment>
<feature type="compositionally biased region" description="Basic residues" evidence="1">
    <location>
        <begin position="80"/>
        <end position="90"/>
    </location>
</feature>